<protein>
    <submittedName>
        <fullName evidence="1">Uncharacterized protein</fullName>
    </submittedName>
</protein>
<gene>
    <name evidence="1" type="ORF">glt_00910</name>
</gene>
<dbReference type="Proteomes" id="UP000241071">
    <property type="component" value="Segment"/>
</dbReference>
<sequence length="290" mass="34001">MSQYPSYVGRKGSKCFFNFDEKFIKENKEKACELIAFYTLALFGHEDNIDSVLMSIGKTQYMFEYPLETCFDKIIEGNMKSKVFHIPPKEYKKLFNPYYGHFISKHMYKNSNKNLLEVEHDHEFFPCQYDIYSVGVYKGEHVLEDKEDLKDMIVGERTSEYETSCEPDLDTECSFCENYKDDINENNFTFGKENNLYTDYKKQIKLNNLIFNFKKYEFNIVIKKNKATVTFDPKSVGGFQHASLWSGAAFEVHHAIPGTLKYENTTHVNEITIQFMGEMVISEYKAIDIL</sequence>
<dbReference type="EMBL" id="KC008572">
    <property type="protein sequence ID" value="AGF85713.1"/>
    <property type="molecule type" value="Genomic_DNA"/>
</dbReference>
<evidence type="ECO:0000313" key="2">
    <source>
        <dbReference type="Proteomes" id="UP000241071"/>
    </source>
</evidence>
<evidence type="ECO:0000313" key="1">
    <source>
        <dbReference type="EMBL" id="AGF85713.1"/>
    </source>
</evidence>
<name>M1PHY8_9VIRU</name>
<accession>M1PHY8</accession>
<reference evidence="1 2" key="1">
    <citation type="submission" date="2012-10" db="EMBL/GenBank/DDBJ databases">
        <title>Complete genome sequence of Moumouvirus goulette.</title>
        <authorList>
            <person name="Fournous G."/>
            <person name="Bougalmi M."/>
            <person name="Colson P."/>
        </authorList>
    </citation>
    <scope>NUCLEOTIDE SEQUENCE [LARGE SCALE GENOMIC DNA]</scope>
</reference>
<keyword evidence="2" id="KW-1185">Reference proteome</keyword>
<proteinExistence type="predicted"/>
<organism evidence="1 2">
    <name type="scientific">Moumouvirus goulette</name>
    <dbReference type="NCBI Taxonomy" id="1247379"/>
    <lineage>
        <taxon>Viruses</taxon>
        <taxon>Varidnaviria</taxon>
        <taxon>Bamfordvirae</taxon>
        <taxon>Nucleocytoviricota</taxon>
        <taxon>Megaviricetes</taxon>
        <taxon>Imitervirales</taxon>
        <taxon>Mimiviridae</taxon>
        <taxon>Megamimivirinae</taxon>
        <taxon>Moumouvirus</taxon>
        <taxon>Moumouvirus goulettemassiliense</taxon>
    </lineage>
</organism>